<feature type="compositionally biased region" description="Basic and acidic residues" evidence="1">
    <location>
        <begin position="1494"/>
        <end position="1510"/>
    </location>
</feature>
<keyword evidence="4" id="KW-1185">Reference proteome</keyword>
<feature type="compositionally biased region" description="Polar residues" evidence="1">
    <location>
        <begin position="481"/>
        <end position="514"/>
    </location>
</feature>
<dbReference type="InterPro" id="IPR052466">
    <property type="entry name" value="DNA_MethProtect_Complex"/>
</dbReference>
<evidence type="ECO:0000259" key="2">
    <source>
        <dbReference type="Pfam" id="PF13926"/>
    </source>
</evidence>
<dbReference type="Pfam" id="PF13926">
    <property type="entry name" value="DUF4211"/>
    <property type="match status" value="1"/>
</dbReference>
<evidence type="ECO:0000313" key="4">
    <source>
        <dbReference type="Proteomes" id="UP001623349"/>
    </source>
</evidence>
<evidence type="ECO:0000256" key="1">
    <source>
        <dbReference type="SAM" id="MobiDB-lite"/>
    </source>
</evidence>
<feature type="region of interest" description="Disordered" evidence="1">
    <location>
        <begin position="420"/>
        <end position="446"/>
    </location>
</feature>
<feature type="compositionally biased region" description="Polar residues" evidence="1">
    <location>
        <begin position="420"/>
        <end position="440"/>
    </location>
</feature>
<feature type="compositionally biased region" description="Low complexity" evidence="1">
    <location>
        <begin position="579"/>
        <end position="589"/>
    </location>
</feature>
<dbReference type="PANTHER" id="PTHR14709:SF2">
    <property type="entry name" value="GLUTAMINE AND SERINE-RICH PROTEIN 1"/>
    <property type="match status" value="1"/>
</dbReference>
<dbReference type="InterPro" id="IPR025451">
    <property type="entry name" value="DUF4211"/>
</dbReference>
<feature type="region of interest" description="Disordered" evidence="1">
    <location>
        <begin position="1445"/>
        <end position="1526"/>
    </location>
</feature>
<feature type="domain" description="DUF4211" evidence="2">
    <location>
        <begin position="1588"/>
        <end position="1703"/>
    </location>
</feature>
<feature type="compositionally biased region" description="Polar residues" evidence="1">
    <location>
        <begin position="525"/>
        <end position="543"/>
    </location>
</feature>
<organism evidence="3 4">
    <name type="scientific">Apodemus speciosus</name>
    <name type="common">Large Japanese field mouse</name>
    <dbReference type="NCBI Taxonomy" id="105296"/>
    <lineage>
        <taxon>Eukaryota</taxon>
        <taxon>Metazoa</taxon>
        <taxon>Chordata</taxon>
        <taxon>Craniata</taxon>
        <taxon>Vertebrata</taxon>
        <taxon>Euteleostomi</taxon>
        <taxon>Mammalia</taxon>
        <taxon>Eutheria</taxon>
        <taxon>Euarchontoglires</taxon>
        <taxon>Glires</taxon>
        <taxon>Rodentia</taxon>
        <taxon>Myomorpha</taxon>
        <taxon>Muroidea</taxon>
        <taxon>Muridae</taxon>
        <taxon>Murinae</taxon>
        <taxon>Apodemus</taxon>
    </lineage>
</organism>
<feature type="region of interest" description="Disordered" evidence="1">
    <location>
        <begin position="1707"/>
        <end position="1749"/>
    </location>
</feature>
<feature type="compositionally biased region" description="Low complexity" evidence="1">
    <location>
        <begin position="1511"/>
        <end position="1524"/>
    </location>
</feature>
<evidence type="ECO:0000313" key="3">
    <source>
        <dbReference type="EMBL" id="GAB1286644.1"/>
    </source>
</evidence>
<accession>A0ABQ0EI26</accession>
<comment type="caution">
    <text evidence="3">The sequence shown here is derived from an EMBL/GenBank/DDBJ whole genome shotgun (WGS) entry which is preliminary data.</text>
</comment>
<feature type="region of interest" description="Disordered" evidence="1">
    <location>
        <begin position="481"/>
        <end position="551"/>
    </location>
</feature>
<dbReference type="PANTHER" id="PTHR14709">
    <property type="entry name" value="GLUTAMINE AND SERINE-RICH PROTEIN 1-RELATED"/>
    <property type="match status" value="1"/>
</dbReference>
<dbReference type="EMBL" id="BAAFST010000002">
    <property type="protein sequence ID" value="GAB1286644.1"/>
    <property type="molecule type" value="Genomic_DNA"/>
</dbReference>
<proteinExistence type="predicted"/>
<feature type="region of interest" description="Disordered" evidence="1">
    <location>
        <begin position="1227"/>
        <end position="1262"/>
    </location>
</feature>
<dbReference type="Proteomes" id="UP001623349">
    <property type="component" value="Unassembled WGS sequence"/>
</dbReference>
<name>A0ABQ0EI26_APOSI</name>
<feature type="region of interest" description="Disordered" evidence="1">
    <location>
        <begin position="1045"/>
        <end position="1110"/>
    </location>
</feature>
<sequence>MNYEDGHPSQSESDVLQRQTFTASRQLPGYAATPQVTGMHSSAAAELFVTGPLPSTGTLPPPTLSAYQHPATFSNRNFVTTSPLVLQDSSFNTTSNGILNPHDPLLQIKTSQGTVPTALAFERLSSSALSNSIPPQSSTYRSAQESAPHLLQPQFSLLPSTLGGAQQTPHAYSSALFTSSAASIERALLRECSVIKHHQRPSVTQSIQAQLTGSQHPLHSYLSSASIGNFQETSRQSSLSCSSIRDSTQVSNGVLQQKTPQASAELAQSYSSVIPSSGYLPSATKVDSCSTKQPLTSTTVPKPQSVIPPVQTLNYSKPLHNQSSVVSGQAQIYSTAPLPSLLSVSQSQNYGLVQPHNVPSIVHSQVYRSSRVEKLPSLYKTLTFSGSSQPVTSENQTLSYSSNQQEVLSLVTNENYPAQTRDLSSVSESQDYSSGHSQGLSPVSQTQVSYSSQSQVLSVVSPSESYASGQSLTLTAPSLSYSSASRGQSLPVSTPTPNYTSMHSSPNAQTQGSSPPQPQKFLPVVQSSFASSTGGQSLQSSIPSPDPKSYAERKLDSNVYTSSKQDDFPVQKLQALQSQASLESSSQRLPDGEVNAQESVYKTSKADDRYSQSISRNNSHLEDQVVGVALQGSKQEENMVGSMTQLNQQSGQPSNAVAPDLKKATNLMQTPQIRLNTKDLNQQHSLVHKMHEAKVQQQHDQIISASSQIQMPNHALGHGHPALPNTPVLLDSACDLQILQQAGILQASLGQAKASLQVQRVQSPQQIVHPFLQMDGHIIQSNGEHPQQQLHPQNSDIMKLDLPDPSKPLQQLTTKGPFSETNPHDSKNQFVSLGSICFPEAMLLSDERNILSNVDDILAATAAACGVTTSDFSKSAANATMQDIESNDSKSHYQQSLDVRHVNSDFNSITATVGKPQSINDISLNGNQVSVNLSSLPTLQSETVLDQPHMETPSQNMPTKVPSAMGGLGQEIQEQSPDPFKKQLTINHESKEDREIAVDNALNNNRNQEFVSNSRSIGGDSVVSESDFTLVGDDSGMLVSHRRSTRALLPMSQPGDAASGKPGDEKQDVTYFNLPKEKAKGKEQGKEEEDSQKQLKKSAQCKRQSPRGTDVYLPYASPSSENCDEGLQHQEKMRQKIKEVEEKQPEVRTGFIASFLDFLKCGPKQQFSTLAVRVPNRTRRSGAQVTRTFCPPPFAKTSPATHAPSETGGVSLSEKVDNELKNLEQLSSFSSDEEDPGTCGHDIYKNTSAPLTVSDTTSDKTKKTVSEVLPVATPGASAETAGVASTPSAVVGTVKQDLHLTSLAVSTMENANSTEPPTAIELDSLPSDQMAKGQDTVAIEGFTDEENIESGGEGQYRERDEFVVKIEDIETFKEALTTGKEPPAIWKVQKALLQKFVPEIRDGQREFAATNSYLGYFGDAKTKYKRIYVKFIENANKKEYVRVCSKKPRNKPSQTIRNIPSKPSSISKTSDPPVSKTTTTKAPSTKPKAKQLKIKAEPPPKKRKKWKEEFSSSQSESSPEVRSSSSEDEVVFHLNLEPNDWARVAGRQVSEDPPVSTFPVLGLEVCAMPGMVAHAFNPSPWEAEGFEPPAPSVTRFLNTRAMKETFKSYMELLVSIALDPDTMQALEKSNDELLLPHMKKIDGMLNDNRKRLLVNLHLDQPFKNALESFPELTIITRDSKAKSGGSAISKIKMNGKTYNKKTLRTSKTTTKSAQEFANERSEEDIGASGTRVQDSCEPPRGRISSVQKKNEDLGQEEIVQLCMKNVKWVEDLFEKFGELLNHVQQKCS</sequence>
<feature type="region of interest" description="Disordered" evidence="1">
    <location>
        <begin position="579"/>
        <end position="610"/>
    </location>
</feature>
<protein>
    <submittedName>
        <fullName evidence="3">Glutamine and serine-rich protein 1</fullName>
    </submittedName>
</protein>
<feature type="compositionally biased region" description="Basic and acidic residues" evidence="1">
    <location>
        <begin position="1075"/>
        <end position="1085"/>
    </location>
</feature>
<feature type="compositionally biased region" description="Low complexity" evidence="1">
    <location>
        <begin position="1459"/>
        <end position="1486"/>
    </location>
</feature>
<feature type="region of interest" description="Disordered" evidence="1">
    <location>
        <begin position="1183"/>
        <end position="1211"/>
    </location>
</feature>
<reference evidence="3 4" key="1">
    <citation type="submission" date="2024-08" db="EMBL/GenBank/DDBJ databases">
        <title>The draft genome of Apodemus speciosus.</title>
        <authorList>
            <person name="Nabeshima K."/>
            <person name="Suzuki S."/>
            <person name="Onuma M."/>
        </authorList>
    </citation>
    <scope>NUCLEOTIDE SEQUENCE [LARGE SCALE GENOMIC DNA]</scope>
    <source>
        <strain evidence="3">IB14-021</strain>
    </source>
</reference>
<gene>
    <name evidence="3" type="ORF">APTSU1_000187400</name>
</gene>